<dbReference type="PATRIC" id="fig|1705578.3.peg.962"/>
<proteinExistence type="inferred from homology"/>
<dbReference type="EMBL" id="LITQ01000016">
    <property type="protein sequence ID" value="OAA92911.1"/>
    <property type="molecule type" value="Genomic_DNA"/>
</dbReference>
<dbReference type="Proteomes" id="UP000093694">
    <property type="component" value="Unassembled WGS sequence"/>
</dbReference>
<dbReference type="PANTHER" id="PTHR30535">
    <property type="entry name" value="VITAMIN B12-BINDING PROTEIN"/>
    <property type="match status" value="1"/>
</dbReference>
<feature type="domain" description="Fe/B12 periplasmic-binding" evidence="3">
    <location>
        <begin position="59"/>
        <end position="328"/>
    </location>
</feature>
<evidence type="ECO:0000256" key="2">
    <source>
        <dbReference type="SAM" id="SignalP"/>
    </source>
</evidence>
<comment type="caution">
    <text evidence="4">The sequence shown here is derived from an EMBL/GenBank/DDBJ whole genome shotgun (WGS) entry which is preliminary data.</text>
</comment>
<dbReference type="AlphaFoldDB" id="A0A166SXI2"/>
<keyword evidence="2" id="KW-0732">Signal</keyword>
<dbReference type="PANTHER" id="PTHR30535:SF34">
    <property type="entry name" value="MOLYBDATE-BINDING PROTEIN MOLA"/>
    <property type="match status" value="1"/>
</dbReference>
<evidence type="ECO:0000313" key="7">
    <source>
        <dbReference type="Proteomes" id="UP000093694"/>
    </source>
</evidence>
<dbReference type="PROSITE" id="PS50983">
    <property type="entry name" value="FE_B12_PBP"/>
    <property type="match status" value="1"/>
</dbReference>
<dbReference type="SUPFAM" id="SSF53807">
    <property type="entry name" value="Helical backbone' metal receptor"/>
    <property type="match status" value="1"/>
</dbReference>
<dbReference type="EMBL" id="LROR01000036">
    <property type="protein sequence ID" value="OBR95853.1"/>
    <property type="molecule type" value="Genomic_DNA"/>
</dbReference>
<feature type="chain" id="PRO_5039298885" evidence="2">
    <location>
        <begin position="26"/>
        <end position="363"/>
    </location>
</feature>
<keyword evidence="7" id="KW-1185">Reference proteome</keyword>
<evidence type="ECO:0000313" key="5">
    <source>
        <dbReference type="EMBL" id="OBR95853.1"/>
    </source>
</evidence>
<dbReference type="Gene3D" id="1.20.58.2180">
    <property type="match status" value="1"/>
</dbReference>
<dbReference type="PROSITE" id="PS51257">
    <property type="entry name" value="PROKAR_LIPOPROTEIN"/>
    <property type="match status" value="1"/>
</dbReference>
<dbReference type="Proteomes" id="UP000077384">
    <property type="component" value="Unassembled WGS sequence"/>
</dbReference>
<gene>
    <name evidence="4" type="primary">btuF_2</name>
    <name evidence="5" type="synonym">isdE</name>
    <name evidence="5" type="ORF">CLCOS_12860</name>
    <name evidence="4" type="ORF">WX73_00580</name>
</gene>
<dbReference type="RefSeq" id="WP_082853554.1">
    <property type="nucleotide sequence ID" value="NZ_LITQ01000016.1"/>
</dbReference>
<dbReference type="CDD" id="cd01147">
    <property type="entry name" value="HemV-2"/>
    <property type="match status" value="1"/>
</dbReference>
<dbReference type="InterPro" id="IPR002491">
    <property type="entry name" value="ABC_transptr_periplasmic_BD"/>
</dbReference>
<evidence type="ECO:0000313" key="6">
    <source>
        <dbReference type="Proteomes" id="UP000077384"/>
    </source>
</evidence>
<evidence type="ECO:0000256" key="1">
    <source>
        <dbReference type="ARBA" id="ARBA00008814"/>
    </source>
</evidence>
<reference evidence="4 6" key="1">
    <citation type="journal article" date="2015" name="Biotechnol. Bioeng.">
        <title>Genome sequence and phenotypic characterization of Caulobacter segnis.</title>
        <authorList>
            <person name="Patel S."/>
            <person name="Fletcher B."/>
            <person name="Scott D.C."/>
            <person name="Ely B."/>
        </authorList>
    </citation>
    <scope>NUCLEOTIDE SEQUENCE [LARGE SCALE GENOMIC DNA]</scope>
    <source>
        <strain evidence="4 6">PS02</strain>
    </source>
</reference>
<feature type="signal peptide" evidence="2">
    <location>
        <begin position="1"/>
        <end position="25"/>
    </location>
</feature>
<name>A0A166SXI2_9CLOT</name>
<comment type="similarity">
    <text evidence="1">Belongs to the bacterial solute-binding protein 8 family.</text>
</comment>
<accession>A0A166SXI2</accession>
<organism evidence="4 6">
    <name type="scientific">Clostridium coskatii</name>
    <dbReference type="NCBI Taxonomy" id="1705578"/>
    <lineage>
        <taxon>Bacteria</taxon>
        <taxon>Bacillati</taxon>
        <taxon>Bacillota</taxon>
        <taxon>Clostridia</taxon>
        <taxon>Eubacteriales</taxon>
        <taxon>Clostridiaceae</taxon>
        <taxon>Clostridium</taxon>
    </lineage>
</organism>
<protein>
    <submittedName>
        <fullName evidence="5">High-affinity heme uptake system protein IsdE</fullName>
    </submittedName>
    <submittedName>
        <fullName evidence="4">Vitamin B12-binding protein</fullName>
    </submittedName>
</protein>
<sequence length="363" mass="40397">MKCKALSKKSITAIIAMVFVASTFIGCDGKSSSESTKTNTIKIVDMTHRNVKVPADIKSVLSISPPATMLTYMLAPDKLMGWNLKMTGKYIPDKYKKLPVVGGWYGTTKGNYEKYMSLKPDLIIDEGHNAVQADAVKKDTEEDQKNLGNIPVVGVTDTVTLANFPNYIRFVGKMLNESQQAEKLVAFYNKVINQAKSVAATIPDNQKVKVYYAEGSNGLQTAPAKSIHTQPIDICGGINVAQVALDKMGMVDVSPEQVLNWNPDVIIATDANFYKGIYSNPVWKGIKAVKNHKVYLVPSDPFNWYDRSPSVNIILGVPWTAKILYPDKFQNMDLNSLIKEFYTDFYHYNLTDSDVNKLLNTKQ</sequence>
<reference evidence="5 7" key="2">
    <citation type="journal article" date="2016" name="Front. Microbiol.">
        <title>Industrial Acetogenic Biocatalysts: A Comparative Metabolic and Genomic Analysis.</title>
        <authorList>
            <person name="Bengelsdorf F."/>
            <person name="Poehlein A."/>
            <person name="Sonja S."/>
            <person name="Erz C."/>
            <person name="Hummel T."/>
            <person name="Hoffmeister S."/>
            <person name="Daniel R."/>
            <person name="Durre P."/>
        </authorList>
    </citation>
    <scope>NUCLEOTIDE SEQUENCE [LARGE SCALE GENOMIC DNA]</scope>
    <source>
        <strain evidence="5 7">PTA-10522</strain>
    </source>
</reference>
<dbReference type="InterPro" id="IPR050902">
    <property type="entry name" value="ABC_Transporter_SBP"/>
</dbReference>
<evidence type="ECO:0000259" key="3">
    <source>
        <dbReference type="PROSITE" id="PS50983"/>
    </source>
</evidence>
<dbReference type="Pfam" id="PF01497">
    <property type="entry name" value="Peripla_BP_2"/>
    <property type="match status" value="1"/>
</dbReference>
<dbReference type="Gene3D" id="3.40.50.1980">
    <property type="entry name" value="Nitrogenase molybdenum iron protein domain"/>
    <property type="match status" value="2"/>
</dbReference>
<evidence type="ECO:0000313" key="4">
    <source>
        <dbReference type="EMBL" id="OAA92911.1"/>
    </source>
</evidence>